<evidence type="ECO:0000256" key="1">
    <source>
        <dbReference type="SAM" id="MobiDB-lite"/>
    </source>
</evidence>
<reference evidence="2" key="2">
    <citation type="submission" date="2012-06" db="EMBL/GenBank/DDBJ databases">
        <authorList>
            <person name="Yu Y."/>
            <person name="Currie J."/>
            <person name="Lomeli R."/>
            <person name="Angelova A."/>
            <person name="Collura K."/>
            <person name="Wissotski M."/>
            <person name="Campos D."/>
            <person name="Kudrna D."/>
            <person name="Golser W."/>
            <person name="Ashely E."/>
            <person name="Descour A."/>
            <person name="Fernandes J."/>
            <person name="Soderlund C."/>
            <person name="Walbot V."/>
        </authorList>
    </citation>
    <scope>NUCLEOTIDE SEQUENCE</scope>
    <source>
        <strain evidence="2">B73</strain>
    </source>
</reference>
<dbReference type="AlphaFoldDB" id="C4J0E8"/>
<accession>C4J0E8</accession>
<proteinExistence type="evidence at transcript level"/>
<name>C4J0E8_MAIZE</name>
<feature type="region of interest" description="Disordered" evidence="1">
    <location>
        <begin position="55"/>
        <end position="80"/>
    </location>
</feature>
<evidence type="ECO:0000313" key="2">
    <source>
        <dbReference type="EMBL" id="ACR34648.1"/>
    </source>
</evidence>
<organism evidence="2">
    <name type="scientific">Zea mays</name>
    <name type="common">Maize</name>
    <dbReference type="NCBI Taxonomy" id="4577"/>
    <lineage>
        <taxon>Eukaryota</taxon>
        <taxon>Viridiplantae</taxon>
        <taxon>Streptophyta</taxon>
        <taxon>Embryophyta</taxon>
        <taxon>Tracheophyta</taxon>
        <taxon>Spermatophyta</taxon>
        <taxon>Magnoliopsida</taxon>
        <taxon>Liliopsida</taxon>
        <taxon>Poales</taxon>
        <taxon>Poaceae</taxon>
        <taxon>PACMAD clade</taxon>
        <taxon>Panicoideae</taxon>
        <taxon>Andropogonodae</taxon>
        <taxon>Andropogoneae</taxon>
        <taxon>Tripsacinae</taxon>
        <taxon>Zea</taxon>
    </lineage>
</organism>
<reference evidence="2" key="1">
    <citation type="journal article" date="2009" name="PLoS Genet.">
        <title>Sequencing, mapping, and analysis of 27,455 maize full-length cDNAs.</title>
        <authorList>
            <person name="Soderlund C."/>
            <person name="Descour A."/>
            <person name="Kudrna D."/>
            <person name="Bomhoff M."/>
            <person name="Boyd L."/>
            <person name="Currie J."/>
            <person name="Angelova A."/>
            <person name="Collura K."/>
            <person name="Wissotski M."/>
            <person name="Ashley E."/>
            <person name="Morrow D."/>
            <person name="Fernandes J."/>
            <person name="Walbot V."/>
            <person name="Yu Y."/>
        </authorList>
    </citation>
    <scope>NUCLEOTIDE SEQUENCE</scope>
    <source>
        <strain evidence="2">B73</strain>
    </source>
</reference>
<dbReference type="EMBL" id="BT084295">
    <property type="protein sequence ID" value="ACR34648.1"/>
    <property type="molecule type" value="mRNA"/>
</dbReference>
<protein>
    <submittedName>
        <fullName evidence="2">Uncharacterized protein</fullName>
    </submittedName>
</protein>
<sequence length="80" mass="8893">MSISSGCLETYLNFGFRMWESKQATLFSERDLAVGQEIRCKSTIFRGNKLSQLLPSQVQPRSPHSPRLPTTFFGAGLSGP</sequence>